<feature type="signal peptide" evidence="1">
    <location>
        <begin position="1"/>
        <end position="23"/>
    </location>
</feature>
<evidence type="ECO:0000313" key="3">
    <source>
        <dbReference type="Proteomes" id="UP000000245"/>
    </source>
</evidence>
<protein>
    <submittedName>
        <fullName evidence="2">Uncharacterized protein</fullName>
    </submittedName>
</protein>
<dbReference type="RefSeq" id="WP_011930576.1">
    <property type="nucleotide sequence ID" value="NC_009467.1"/>
</dbReference>
<dbReference type="KEGG" id="acr:Acry_3109"/>
<dbReference type="EMBL" id="CP000689">
    <property type="protein sequence ID" value="ABQ28738.1"/>
    <property type="molecule type" value="Genomic_DNA"/>
</dbReference>
<keyword evidence="2" id="KW-0614">Plasmid</keyword>
<proteinExistence type="predicted"/>
<dbReference type="HOGENOM" id="CLU_935760_0_0_5"/>
<name>A5FT06_ACICJ</name>
<reference evidence="2 3" key="1">
    <citation type="submission" date="2007-05" db="EMBL/GenBank/DDBJ databases">
        <title>Complete sequence of plasmid1 pACRY01 of Acidiphilium cryptum JF-5.</title>
        <authorList>
            <consortium name="US DOE Joint Genome Institute"/>
            <person name="Copeland A."/>
            <person name="Lucas S."/>
            <person name="Lapidus A."/>
            <person name="Barry K."/>
            <person name="Detter J.C."/>
            <person name="Glavina del Rio T."/>
            <person name="Hammon N."/>
            <person name="Israni S."/>
            <person name="Dalin E."/>
            <person name="Tice H."/>
            <person name="Pitluck S."/>
            <person name="Sims D."/>
            <person name="Brettin T."/>
            <person name="Bruce D."/>
            <person name="Han C."/>
            <person name="Schmutz J."/>
            <person name="Larimer F."/>
            <person name="Land M."/>
            <person name="Hauser L."/>
            <person name="Kyrpides N."/>
            <person name="Kim E."/>
            <person name="Magnuson T."/>
            <person name="Richardson P."/>
        </authorList>
    </citation>
    <scope>NUCLEOTIDE SEQUENCE [LARGE SCALE GENOMIC DNA]</scope>
    <source>
        <strain evidence="3">JF-5</strain>
        <plasmid evidence="3">Plasmid pACRY01</plasmid>
    </source>
</reference>
<geneLocation type="plasmid" evidence="2 3">
    <name>pACRY01</name>
</geneLocation>
<accession>A5FT06</accession>
<gene>
    <name evidence="2" type="ordered locus">Acry_3109</name>
</gene>
<organism evidence="2 3">
    <name type="scientific">Acidiphilium cryptum (strain JF-5)</name>
    <dbReference type="NCBI Taxonomy" id="349163"/>
    <lineage>
        <taxon>Bacteria</taxon>
        <taxon>Pseudomonadati</taxon>
        <taxon>Pseudomonadota</taxon>
        <taxon>Alphaproteobacteria</taxon>
        <taxon>Acetobacterales</taxon>
        <taxon>Acidocellaceae</taxon>
        <taxon>Acidiphilium</taxon>
    </lineage>
</organism>
<feature type="chain" id="PRO_5002682982" evidence="1">
    <location>
        <begin position="24"/>
        <end position="308"/>
    </location>
</feature>
<evidence type="ECO:0000313" key="2">
    <source>
        <dbReference type="EMBL" id="ABQ28738.1"/>
    </source>
</evidence>
<dbReference type="AlphaFoldDB" id="A5FT06"/>
<dbReference type="Proteomes" id="UP000000245">
    <property type="component" value="Plasmid pACRY01"/>
</dbReference>
<keyword evidence="1" id="KW-0732">Signal</keyword>
<keyword evidence="3" id="KW-1185">Reference proteome</keyword>
<evidence type="ECO:0000256" key="1">
    <source>
        <dbReference type="SAM" id="SignalP"/>
    </source>
</evidence>
<sequence length="308" mass="31657">MKQHLQAIAASLSLVCAAAVAHAAALRSVTINAATMSSGLIKTSVLRLETKHPGFAAYGMVIDPTPVITLRHRIVSARAKLTLDDANLARARKLYRSGGNVSKASLQQIQAKTAIAQARVEELLAQAKARYGAALGAAIADNGPSFRTISTGGSLVSVVQAVATLVSPPAAFARAPDGSRVTLRPVGSAGRIPKGLLGQTFFYTGPALPIGAPLAITLRAPGVVTGYDIPAAALVWHDNGPFIFVRIGASRFAMYRVTRSHPLYHSGTISGFFVPGTDLPAHPAIVTAGAGLLNSALAGGDASAANDD</sequence>